<dbReference type="EMBL" id="JALJOT010000005">
    <property type="protein sequence ID" value="KAK9915247.1"/>
    <property type="molecule type" value="Genomic_DNA"/>
</dbReference>
<evidence type="ECO:0000256" key="3">
    <source>
        <dbReference type="ARBA" id="ARBA00023242"/>
    </source>
</evidence>
<reference evidence="6 7" key="1">
    <citation type="journal article" date="2024" name="Nat. Commun.">
        <title>Phylogenomics reveals the evolutionary origins of lichenization in chlorophyte algae.</title>
        <authorList>
            <person name="Puginier C."/>
            <person name="Libourel C."/>
            <person name="Otte J."/>
            <person name="Skaloud P."/>
            <person name="Haon M."/>
            <person name="Grisel S."/>
            <person name="Petersen M."/>
            <person name="Berrin J.G."/>
            <person name="Delaux P.M."/>
            <person name="Dal Grande F."/>
            <person name="Keller J."/>
        </authorList>
    </citation>
    <scope>NUCLEOTIDE SEQUENCE [LARGE SCALE GENOMIC DNA]</scope>
    <source>
        <strain evidence="6 7">SAG 216-7</strain>
    </source>
</reference>
<feature type="region of interest" description="Disordered" evidence="4">
    <location>
        <begin position="93"/>
        <end position="180"/>
    </location>
</feature>
<dbReference type="InterPro" id="IPR037129">
    <property type="entry name" value="XPA_sf"/>
</dbReference>
<dbReference type="PANTHER" id="PTHR10142:SF0">
    <property type="entry name" value="DNA REPAIR PROTEIN COMPLEMENTING XP-A CELLS"/>
    <property type="match status" value="1"/>
</dbReference>
<proteinExistence type="predicted"/>
<dbReference type="InterPro" id="IPR009061">
    <property type="entry name" value="DNA-bd_dom_put_sf"/>
</dbReference>
<dbReference type="Gene3D" id="3.90.530.10">
    <property type="entry name" value="XPA C-terminal domain"/>
    <property type="match status" value="1"/>
</dbReference>
<organism evidence="6 7">
    <name type="scientific">Coccomyxa subellipsoidea</name>
    <dbReference type="NCBI Taxonomy" id="248742"/>
    <lineage>
        <taxon>Eukaryota</taxon>
        <taxon>Viridiplantae</taxon>
        <taxon>Chlorophyta</taxon>
        <taxon>core chlorophytes</taxon>
        <taxon>Trebouxiophyceae</taxon>
        <taxon>Trebouxiophyceae incertae sedis</taxon>
        <taxon>Coccomyxaceae</taxon>
        <taxon>Coccomyxa</taxon>
    </lineage>
</organism>
<evidence type="ECO:0000256" key="1">
    <source>
        <dbReference type="ARBA" id="ARBA00004123"/>
    </source>
</evidence>
<feature type="compositionally biased region" description="Basic and acidic residues" evidence="4">
    <location>
        <begin position="103"/>
        <end position="153"/>
    </location>
</feature>
<feature type="domain" description="XPA C-terminal" evidence="5">
    <location>
        <begin position="43"/>
        <end position="88"/>
    </location>
</feature>
<comment type="caution">
    <text evidence="6">The sequence shown here is derived from an EMBL/GenBank/DDBJ whole genome shotgun (WGS) entry which is preliminary data.</text>
</comment>
<protein>
    <recommendedName>
        <fullName evidence="5">XPA C-terminal domain-containing protein</fullName>
    </recommendedName>
</protein>
<dbReference type="Pfam" id="PF05181">
    <property type="entry name" value="XPA_C"/>
    <property type="match status" value="1"/>
</dbReference>
<comment type="subcellular location">
    <subcellularLocation>
        <location evidence="1">Nucleus</location>
    </subcellularLocation>
</comment>
<dbReference type="SUPFAM" id="SSF46955">
    <property type="entry name" value="Putative DNA-binding domain"/>
    <property type="match status" value="1"/>
</dbReference>
<evidence type="ECO:0000313" key="7">
    <source>
        <dbReference type="Proteomes" id="UP001491310"/>
    </source>
</evidence>
<dbReference type="InterPro" id="IPR022656">
    <property type="entry name" value="XPA_C"/>
</dbReference>
<sequence length="180" mass="20110">MEDERVSYDTRSGCMHCGSLTFSNEYYNAFKVLICNSCKGQDDLISKGNAKSLYLLTDTDLKKLGSIAKSNPQKKNWSPMRLFLLSQVEDAAHKKHGGPEGLEEQRRTQLGAKVEKRVAKRKEDSQKEERAAERVKQIKERIEQESKKGKLSGEGEVYSSGSGVHEKAFGDGPAVEVELI</sequence>
<dbReference type="PANTHER" id="PTHR10142">
    <property type="entry name" value="DNA REPAIR PROTEIN COMPLEMENTING XP-A CELLS"/>
    <property type="match status" value="1"/>
</dbReference>
<gene>
    <name evidence="6" type="ORF">WJX75_006703</name>
</gene>
<keyword evidence="2" id="KW-0862">Zinc</keyword>
<dbReference type="Proteomes" id="UP001491310">
    <property type="component" value="Unassembled WGS sequence"/>
</dbReference>
<accession>A0ABR2YTR4</accession>
<keyword evidence="7" id="KW-1185">Reference proteome</keyword>
<evidence type="ECO:0000256" key="4">
    <source>
        <dbReference type="SAM" id="MobiDB-lite"/>
    </source>
</evidence>
<evidence type="ECO:0000259" key="5">
    <source>
        <dbReference type="Pfam" id="PF05181"/>
    </source>
</evidence>
<evidence type="ECO:0000256" key="2">
    <source>
        <dbReference type="ARBA" id="ARBA00022833"/>
    </source>
</evidence>
<name>A0ABR2YTR4_9CHLO</name>
<evidence type="ECO:0000313" key="6">
    <source>
        <dbReference type="EMBL" id="KAK9915247.1"/>
    </source>
</evidence>
<feature type="compositionally biased region" description="Low complexity" evidence="4">
    <location>
        <begin position="154"/>
        <end position="163"/>
    </location>
</feature>
<keyword evidence="3" id="KW-0539">Nucleus</keyword>
<dbReference type="InterPro" id="IPR000465">
    <property type="entry name" value="XPA/RAD14"/>
</dbReference>